<protein>
    <submittedName>
        <fullName evidence="1">Uncharacterized protein</fullName>
    </submittedName>
</protein>
<gene>
    <name evidence="1" type="ORF">Pint_06151</name>
</gene>
<evidence type="ECO:0000313" key="2">
    <source>
        <dbReference type="Proteomes" id="UP001163603"/>
    </source>
</evidence>
<reference evidence="2" key="1">
    <citation type="journal article" date="2023" name="G3 (Bethesda)">
        <title>Genome assembly and association tests identify interacting loci associated with vigor, precocity, and sex in interspecific pistachio rootstocks.</title>
        <authorList>
            <person name="Palmer W."/>
            <person name="Jacygrad E."/>
            <person name="Sagayaradj S."/>
            <person name="Cavanaugh K."/>
            <person name="Han R."/>
            <person name="Bertier L."/>
            <person name="Beede B."/>
            <person name="Kafkas S."/>
            <person name="Golino D."/>
            <person name="Preece J."/>
            <person name="Michelmore R."/>
        </authorList>
    </citation>
    <scope>NUCLEOTIDE SEQUENCE [LARGE SCALE GENOMIC DNA]</scope>
</reference>
<dbReference type="Proteomes" id="UP001163603">
    <property type="component" value="Chromosome 3"/>
</dbReference>
<sequence length="278" mass="31432">MNNPALNLLDKALGLEQQSEAWPLSRRVLVIQDCVETSGSFVLHQLMKRALSSNSSNVIIFVAFSNSFSHYDRILRKLGCNLVTQRDNKRFFFFDMLMLQCTGEKIQNVVLVVGISFFFSDGDEAKTGKGGLILLYEKIRKTICALPKDKKNYVTVMIDDMSLMEVAANGASDYVLDFLHYCHTLTSEFDCSLVLLNHEDIYSSMERPMFILQMEYLADILIKTEPLATGLAADVHGQLTILNKGISDSLESSRNKIHNFHFKVKENGVDYFYPGSRA</sequence>
<organism evidence="1 2">
    <name type="scientific">Pistacia integerrima</name>
    <dbReference type="NCBI Taxonomy" id="434235"/>
    <lineage>
        <taxon>Eukaryota</taxon>
        <taxon>Viridiplantae</taxon>
        <taxon>Streptophyta</taxon>
        <taxon>Embryophyta</taxon>
        <taxon>Tracheophyta</taxon>
        <taxon>Spermatophyta</taxon>
        <taxon>Magnoliopsida</taxon>
        <taxon>eudicotyledons</taxon>
        <taxon>Gunneridae</taxon>
        <taxon>Pentapetalae</taxon>
        <taxon>rosids</taxon>
        <taxon>malvids</taxon>
        <taxon>Sapindales</taxon>
        <taxon>Anacardiaceae</taxon>
        <taxon>Pistacia</taxon>
    </lineage>
</organism>
<comment type="caution">
    <text evidence="1">The sequence shown here is derived from an EMBL/GenBank/DDBJ whole genome shotgun (WGS) entry which is preliminary data.</text>
</comment>
<keyword evidence="2" id="KW-1185">Reference proteome</keyword>
<proteinExistence type="predicted"/>
<accession>A0ACC0Z0Z6</accession>
<evidence type="ECO:0000313" key="1">
    <source>
        <dbReference type="EMBL" id="KAJ0044609.1"/>
    </source>
</evidence>
<dbReference type="EMBL" id="CM047738">
    <property type="protein sequence ID" value="KAJ0044609.1"/>
    <property type="molecule type" value="Genomic_DNA"/>
</dbReference>
<name>A0ACC0Z0Z6_9ROSI</name>